<dbReference type="GO" id="GO:0030131">
    <property type="term" value="C:clathrin adaptor complex"/>
    <property type="evidence" value="ECO:0007669"/>
    <property type="project" value="InterPro"/>
</dbReference>
<evidence type="ECO:0000256" key="3">
    <source>
        <dbReference type="ARBA" id="ARBA00022927"/>
    </source>
</evidence>
<dbReference type="CDD" id="cd09252">
    <property type="entry name" value="AP-3_Mu3_Cterm"/>
    <property type="match status" value="1"/>
</dbReference>
<dbReference type="GO" id="GO:0006886">
    <property type="term" value="P:intracellular protein transport"/>
    <property type="evidence" value="ECO:0007669"/>
    <property type="project" value="InterPro"/>
</dbReference>
<dbReference type="AlphaFoldDB" id="A0A9N9CNG1"/>
<name>A0A9N9CNG1_9GLOM</name>
<dbReference type="Gene3D" id="2.60.40.1170">
    <property type="entry name" value="Mu homology domain, subdomain B"/>
    <property type="match status" value="2"/>
</dbReference>
<dbReference type="InterPro" id="IPR011012">
    <property type="entry name" value="Longin-like_dom_sf"/>
</dbReference>
<dbReference type="SUPFAM" id="SSF49447">
    <property type="entry name" value="Second domain of Mu2 adaptin subunit (ap50) of ap2 adaptor"/>
    <property type="match status" value="1"/>
</dbReference>
<sequence length="448" mass="50768">MIDSLFVLNNSGKIIIEKHWRGLINRQIVDYFNDHVINKSPEDVLPIISTPKYQLVHVYRSGLTFLSPVSNEVDALLVIEFLHRIVDILAEYFGEIAEMSIKDNFDTVYQLLEEMMDYGWTVAYHHISINHTFTRSFLLNIVGYPLTTEPNALKDMIVPPNIISKVISQVAGVTSMTQHVPNGSTIASIPWRKAGVKYNNNEIYFDIIEEIDAIVDSNGTIVSSETHGLIQANCRLSGMPDLTLSFVNPRILDDCSFHPCVRYNKFEHERVLSFVPPDGHFKLMSYRVNFPNHHSLPVHIKPQIHMTNNGGKFDISISVRNTDGKPVENVLLIFPLAQSVTSVNATCNLGSYIFDPVTKSIKWDLGKIDPKDRSPILSGNFSSPEQTPESGHTITLEFVINIFAISGLKVDSLKIYNESYKPYKEYDQSREIPDQDVDEGLLCVHIFW</sequence>
<dbReference type="InterPro" id="IPR036168">
    <property type="entry name" value="AP2_Mu_C_sf"/>
</dbReference>
<feature type="domain" description="MHD" evidence="5">
    <location>
        <begin position="200"/>
        <end position="438"/>
    </location>
</feature>
<evidence type="ECO:0000259" key="5">
    <source>
        <dbReference type="PROSITE" id="PS51072"/>
    </source>
</evidence>
<evidence type="ECO:0000256" key="4">
    <source>
        <dbReference type="ARBA" id="ARBA00023136"/>
    </source>
</evidence>
<dbReference type="OrthoDB" id="870at2759"/>
<dbReference type="PROSITE" id="PS00990">
    <property type="entry name" value="CLAT_ADAPTOR_M_1"/>
    <property type="match status" value="1"/>
</dbReference>
<comment type="subcellular location">
    <subcellularLocation>
        <location evidence="1">Endomembrane system</location>
    </subcellularLocation>
</comment>
<dbReference type="GO" id="GO:0012505">
    <property type="term" value="C:endomembrane system"/>
    <property type="evidence" value="ECO:0007669"/>
    <property type="project" value="UniProtKB-SubCell"/>
</dbReference>
<organism evidence="6 7">
    <name type="scientific">Acaulospora morrowiae</name>
    <dbReference type="NCBI Taxonomy" id="94023"/>
    <lineage>
        <taxon>Eukaryota</taxon>
        <taxon>Fungi</taxon>
        <taxon>Fungi incertae sedis</taxon>
        <taxon>Mucoromycota</taxon>
        <taxon>Glomeromycotina</taxon>
        <taxon>Glomeromycetes</taxon>
        <taxon>Diversisporales</taxon>
        <taxon>Acaulosporaceae</taxon>
        <taxon>Acaulospora</taxon>
    </lineage>
</organism>
<feature type="non-terminal residue" evidence="6">
    <location>
        <position position="448"/>
    </location>
</feature>
<dbReference type="FunFam" id="3.30.450.60:FF:000002">
    <property type="entry name" value="AP-2 complex subunit mu, putative"/>
    <property type="match status" value="1"/>
</dbReference>
<dbReference type="PROSITE" id="PS51072">
    <property type="entry name" value="MHD"/>
    <property type="match status" value="1"/>
</dbReference>
<dbReference type="InterPro" id="IPR022775">
    <property type="entry name" value="AP_mu_sigma_su"/>
</dbReference>
<dbReference type="CDD" id="cd14837">
    <property type="entry name" value="AP3_Mu_N"/>
    <property type="match status" value="1"/>
</dbReference>
<dbReference type="PRINTS" id="PR00314">
    <property type="entry name" value="CLATHRINADPT"/>
</dbReference>
<evidence type="ECO:0000313" key="6">
    <source>
        <dbReference type="EMBL" id="CAG8606208.1"/>
    </source>
</evidence>
<dbReference type="SUPFAM" id="SSF64356">
    <property type="entry name" value="SNARE-like"/>
    <property type="match status" value="1"/>
</dbReference>
<keyword evidence="7" id="KW-1185">Reference proteome</keyword>
<keyword evidence="3" id="KW-0653">Protein transport</keyword>
<proteinExistence type="predicted"/>
<gene>
    <name evidence="6" type="ORF">AMORRO_LOCUS8006</name>
</gene>
<dbReference type="InterPro" id="IPR028565">
    <property type="entry name" value="MHD"/>
</dbReference>
<evidence type="ECO:0000256" key="1">
    <source>
        <dbReference type="ARBA" id="ARBA00004308"/>
    </source>
</evidence>
<dbReference type="InterPro" id="IPR018240">
    <property type="entry name" value="Clathrin_mu_CS"/>
</dbReference>
<comment type="caution">
    <text evidence="6">The sequence shown here is derived from an EMBL/GenBank/DDBJ whole genome shotgun (WGS) entry which is preliminary data.</text>
</comment>
<accession>A0A9N9CNG1</accession>
<keyword evidence="4" id="KW-0472">Membrane</keyword>
<dbReference type="InterPro" id="IPR001392">
    <property type="entry name" value="Clathrin_mu"/>
</dbReference>
<dbReference type="EMBL" id="CAJVPV010006506">
    <property type="protein sequence ID" value="CAG8606208.1"/>
    <property type="molecule type" value="Genomic_DNA"/>
</dbReference>
<dbReference type="Pfam" id="PF01217">
    <property type="entry name" value="Clat_adaptor_s"/>
    <property type="match status" value="1"/>
</dbReference>
<dbReference type="GO" id="GO:0016192">
    <property type="term" value="P:vesicle-mediated transport"/>
    <property type="evidence" value="ECO:0007669"/>
    <property type="project" value="InterPro"/>
</dbReference>
<dbReference type="InterPro" id="IPR050431">
    <property type="entry name" value="Adaptor_comp_med_subunit"/>
</dbReference>
<reference evidence="6" key="1">
    <citation type="submission" date="2021-06" db="EMBL/GenBank/DDBJ databases">
        <authorList>
            <person name="Kallberg Y."/>
            <person name="Tangrot J."/>
            <person name="Rosling A."/>
        </authorList>
    </citation>
    <scope>NUCLEOTIDE SEQUENCE</scope>
    <source>
        <strain evidence="6">CL551</strain>
    </source>
</reference>
<evidence type="ECO:0000256" key="2">
    <source>
        <dbReference type="ARBA" id="ARBA00022448"/>
    </source>
</evidence>
<dbReference type="PIRSF" id="PIRSF005992">
    <property type="entry name" value="Clathrin_mu"/>
    <property type="match status" value="1"/>
</dbReference>
<keyword evidence="2" id="KW-0813">Transport</keyword>
<protein>
    <submittedName>
        <fullName evidence="6">16239_t:CDS:1</fullName>
    </submittedName>
</protein>
<dbReference type="Proteomes" id="UP000789342">
    <property type="component" value="Unassembled WGS sequence"/>
</dbReference>
<dbReference type="Gene3D" id="3.30.450.60">
    <property type="match status" value="1"/>
</dbReference>
<dbReference type="Pfam" id="PF00928">
    <property type="entry name" value="Adap_comp_sub"/>
    <property type="match status" value="1"/>
</dbReference>
<dbReference type="PANTHER" id="PTHR10529">
    <property type="entry name" value="AP COMPLEX SUBUNIT MU"/>
    <property type="match status" value="1"/>
</dbReference>
<evidence type="ECO:0000313" key="7">
    <source>
        <dbReference type="Proteomes" id="UP000789342"/>
    </source>
</evidence>